<reference evidence="1 2" key="1">
    <citation type="journal article" date="2022" name="Hortic Res">
        <title>A haplotype resolved chromosomal level avocado genome allows analysis of novel avocado genes.</title>
        <authorList>
            <person name="Nath O."/>
            <person name="Fletcher S.J."/>
            <person name="Hayward A."/>
            <person name="Shaw L.M."/>
            <person name="Masouleh A.K."/>
            <person name="Furtado A."/>
            <person name="Henry R.J."/>
            <person name="Mitter N."/>
        </authorList>
    </citation>
    <scope>NUCLEOTIDE SEQUENCE [LARGE SCALE GENOMIC DNA]</scope>
    <source>
        <strain evidence="2">cv. Hass</strain>
    </source>
</reference>
<evidence type="ECO:0000313" key="2">
    <source>
        <dbReference type="Proteomes" id="UP001234297"/>
    </source>
</evidence>
<sequence length="100" mass="11079">MGTNVGSHFWATMKIFKKRKVEGASLQLQHNNLGREKEEHATIQVEPDPTQMQGVAEQSSCSISRSMDESESGSSIMFYTVPIILLVAGILLGLRLFKVI</sequence>
<dbReference type="EMBL" id="CM056815">
    <property type="protein sequence ID" value="KAJ8628899.1"/>
    <property type="molecule type" value="Genomic_DNA"/>
</dbReference>
<proteinExistence type="predicted"/>
<evidence type="ECO:0000313" key="1">
    <source>
        <dbReference type="EMBL" id="KAJ8628899.1"/>
    </source>
</evidence>
<name>A0ACC2L637_PERAE</name>
<gene>
    <name evidence="1" type="ORF">MRB53_022222</name>
</gene>
<keyword evidence="2" id="KW-1185">Reference proteome</keyword>
<dbReference type="Proteomes" id="UP001234297">
    <property type="component" value="Chromosome 7"/>
</dbReference>
<organism evidence="1 2">
    <name type="scientific">Persea americana</name>
    <name type="common">Avocado</name>
    <dbReference type="NCBI Taxonomy" id="3435"/>
    <lineage>
        <taxon>Eukaryota</taxon>
        <taxon>Viridiplantae</taxon>
        <taxon>Streptophyta</taxon>
        <taxon>Embryophyta</taxon>
        <taxon>Tracheophyta</taxon>
        <taxon>Spermatophyta</taxon>
        <taxon>Magnoliopsida</taxon>
        <taxon>Magnoliidae</taxon>
        <taxon>Laurales</taxon>
        <taxon>Lauraceae</taxon>
        <taxon>Persea</taxon>
    </lineage>
</organism>
<protein>
    <submittedName>
        <fullName evidence="1">Uncharacterized protein</fullName>
    </submittedName>
</protein>
<comment type="caution">
    <text evidence="1">The sequence shown here is derived from an EMBL/GenBank/DDBJ whole genome shotgun (WGS) entry which is preliminary data.</text>
</comment>
<accession>A0ACC2L637</accession>